<evidence type="ECO:0000256" key="8">
    <source>
        <dbReference type="ARBA" id="ARBA00023136"/>
    </source>
</evidence>
<dbReference type="Pfam" id="PF22528">
    <property type="entry name" value="PRMT_C"/>
    <property type="match status" value="1"/>
</dbReference>
<evidence type="ECO:0000256" key="7">
    <source>
        <dbReference type="ARBA" id="ARBA00022989"/>
    </source>
</evidence>
<reference evidence="16" key="1">
    <citation type="submission" date="2020-07" db="EMBL/GenBank/DDBJ databases">
        <title>Clarias magur genome sequencing, assembly and annotation.</title>
        <authorList>
            <person name="Kushwaha B."/>
            <person name="Kumar R."/>
            <person name="Das P."/>
            <person name="Joshi C.G."/>
            <person name="Kumar D."/>
            <person name="Nagpure N.S."/>
            <person name="Pandey M."/>
            <person name="Agarwal S."/>
            <person name="Srivastava S."/>
            <person name="Singh M."/>
            <person name="Sahoo L."/>
            <person name="Jayasankar P."/>
            <person name="Meher P.K."/>
            <person name="Koringa P.G."/>
            <person name="Iquebal M.A."/>
            <person name="Das S.P."/>
            <person name="Bit A."/>
            <person name="Patnaik S."/>
            <person name="Patel N."/>
            <person name="Shah T.M."/>
            <person name="Hinsu A."/>
            <person name="Jena J.K."/>
        </authorList>
    </citation>
    <scope>NUCLEOTIDE SEQUENCE</scope>
    <source>
        <strain evidence="16">CIFAMagur01</strain>
        <tissue evidence="16">Testis</tissue>
    </source>
</reference>
<dbReference type="PROSITE" id="PS51678">
    <property type="entry name" value="SAM_MT_PRMT"/>
    <property type="match status" value="1"/>
</dbReference>
<feature type="transmembrane region" description="Helical" evidence="14">
    <location>
        <begin position="768"/>
        <end position="785"/>
    </location>
</feature>
<feature type="binding site" evidence="9">
    <location>
        <position position="673"/>
    </location>
    <ligand>
        <name>Na(+)</name>
        <dbReference type="ChEBI" id="CHEBI:29101"/>
        <label>1</label>
    </ligand>
</feature>
<evidence type="ECO:0000256" key="6">
    <source>
        <dbReference type="ARBA" id="ARBA00022692"/>
    </source>
</evidence>
<dbReference type="InterPro" id="IPR055135">
    <property type="entry name" value="PRMT_dom"/>
</dbReference>
<feature type="transmembrane region" description="Helical" evidence="14">
    <location>
        <begin position="357"/>
        <end position="376"/>
    </location>
</feature>
<dbReference type="Proteomes" id="UP000727407">
    <property type="component" value="Unassembled WGS sequence"/>
</dbReference>
<evidence type="ECO:0000256" key="9">
    <source>
        <dbReference type="PIRSR" id="PIRSR600175-1"/>
    </source>
</evidence>
<evidence type="ECO:0000256" key="10">
    <source>
        <dbReference type="PIRSR" id="PIRSR600175-2"/>
    </source>
</evidence>
<keyword evidence="5 11" id="KW-0949">S-adenosyl-L-methionine</keyword>
<feature type="domain" description="Protein arginine N-methyltransferase" evidence="15">
    <location>
        <begin position="31"/>
        <end position="169"/>
    </location>
</feature>
<dbReference type="PROSITE" id="PS00610">
    <property type="entry name" value="NA_NEUROTRAN_SYMP_1"/>
    <property type="match status" value="1"/>
</dbReference>
<feature type="binding site" evidence="9">
    <location>
        <position position="367"/>
    </location>
    <ligand>
        <name>Na(+)</name>
        <dbReference type="ChEBI" id="CHEBI:29101"/>
        <label>1</label>
    </ligand>
</feature>
<feature type="compositionally biased region" description="Pro residues" evidence="13">
    <location>
        <begin position="277"/>
        <end position="288"/>
    </location>
</feature>
<feature type="compositionally biased region" description="Basic and acidic residues" evidence="13">
    <location>
        <begin position="248"/>
        <end position="266"/>
    </location>
</feature>
<dbReference type="PROSITE" id="PS50267">
    <property type="entry name" value="NA_NEUROTRAN_SYMP_3"/>
    <property type="match status" value="1"/>
</dbReference>
<feature type="transmembrane region" description="Helical" evidence="14">
    <location>
        <begin position="800"/>
        <end position="822"/>
    </location>
</feature>
<dbReference type="InterPro" id="IPR037272">
    <property type="entry name" value="SNS_sf"/>
</dbReference>
<evidence type="ECO:0000256" key="1">
    <source>
        <dbReference type="ARBA" id="ARBA00004141"/>
    </source>
</evidence>
<feature type="binding site" evidence="9">
    <location>
        <position position="372"/>
    </location>
    <ligand>
        <name>Na(+)</name>
        <dbReference type="ChEBI" id="CHEBI:29101"/>
        <label>1</label>
    </ligand>
</feature>
<evidence type="ECO:0000256" key="14">
    <source>
        <dbReference type="SAM" id="Phobius"/>
    </source>
</evidence>
<feature type="region of interest" description="Disordered" evidence="13">
    <location>
        <begin position="220"/>
        <end position="317"/>
    </location>
</feature>
<accession>A0A8J4TJX6</accession>
<feature type="transmembrane region" description="Helical" evidence="14">
    <location>
        <begin position="843"/>
        <end position="864"/>
    </location>
</feature>
<evidence type="ECO:0000313" key="16">
    <source>
        <dbReference type="EMBL" id="KAF5891023.1"/>
    </source>
</evidence>
<feature type="transmembrane region" description="Helical" evidence="14">
    <location>
        <begin position="638"/>
        <end position="655"/>
    </location>
</feature>
<dbReference type="Pfam" id="PF00209">
    <property type="entry name" value="SNF"/>
    <property type="match status" value="1"/>
</dbReference>
<evidence type="ECO:0000256" key="13">
    <source>
        <dbReference type="SAM" id="MobiDB-lite"/>
    </source>
</evidence>
<dbReference type="GO" id="GO:0046872">
    <property type="term" value="F:metal ion binding"/>
    <property type="evidence" value="ECO:0007669"/>
    <property type="project" value="UniProtKB-KW"/>
</dbReference>
<evidence type="ECO:0000256" key="4">
    <source>
        <dbReference type="ARBA" id="ARBA00022679"/>
    </source>
</evidence>
<feature type="binding site" evidence="9">
    <location>
        <position position="741"/>
    </location>
    <ligand>
        <name>Na(+)</name>
        <dbReference type="ChEBI" id="CHEBI:29101"/>
        <label>1</label>
    </ligand>
</feature>
<feature type="compositionally biased region" description="Polar residues" evidence="13">
    <location>
        <begin position="298"/>
        <end position="317"/>
    </location>
</feature>
<gene>
    <name evidence="16" type="primary">slc6a5</name>
    <name evidence="16" type="ORF">DAT39_019272</name>
</gene>
<feature type="transmembrane region" description="Helical" evidence="14">
    <location>
        <begin position="667"/>
        <end position="692"/>
    </location>
</feature>
<keyword evidence="7 14" id="KW-1133">Transmembrane helix</keyword>
<dbReference type="GO" id="GO:0089718">
    <property type="term" value="P:amino acid import across plasma membrane"/>
    <property type="evidence" value="ECO:0007669"/>
    <property type="project" value="TreeGrafter"/>
</dbReference>
<feature type="disulfide bond" evidence="10">
    <location>
        <begin position="473"/>
        <end position="482"/>
    </location>
</feature>
<feature type="binding site" evidence="9">
    <location>
        <position position="365"/>
    </location>
    <ligand>
        <name>Na(+)</name>
        <dbReference type="ChEBI" id="CHEBI:29101"/>
        <label>1</label>
    </ligand>
</feature>
<keyword evidence="6 12" id="KW-0812">Transmembrane</keyword>
<evidence type="ECO:0000256" key="3">
    <source>
        <dbReference type="ARBA" id="ARBA00022603"/>
    </source>
</evidence>
<feature type="non-terminal residue" evidence="16">
    <location>
        <position position="910"/>
    </location>
</feature>
<evidence type="ECO:0000256" key="11">
    <source>
        <dbReference type="PROSITE-ProRule" id="PRU01015"/>
    </source>
</evidence>
<feature type="transmembrane region" description="Helical" evidence="14">
    <location>
        <begin position="726"/>
        <end position="747"/>
    </location>
</feature>
<comment type="subcellular location">
    <subcellularLocation>
        <location evidence="1">Membrane</location>
        <topology evidence="1">Multi-pass membrane protein</topology>
    </subcellularLocation>
</comment>
<evidence type="ECO:0000259" key="15">
    <source>
        <dbReference type="Pfam" id="PF22528"/>
    </source>
</evidence>
<feature type="transmembrane region" description="Helical" evidence="14">
    <location>
        <begin position="876"/>
        <end position="899"/>
    </location>
</feature>
<dbReference type="AlphaFoldDB" id="A0A8J4TJX6"/>
<dbReference type="GO" id="GO:0005886">
    <property type="term" value="C:plasma membrane"/>
    <property type="evidence" value="ECO:0007669"/>
    <property type="project" value="TreeGrafter"/>
</dbReference>
<keyword evidence="3 11" id="KW-0489">Methyltransferase</keyword>
<protein>
    <recommendedName>
        <fullName evidence="12">Transporter</fullName>
    </recommendedName>
</protein>
<evidence type="ECO:0000256" key="12">
    <source>
        <dbReference type="RuleBase" id="RU003732"/>
    </source>
</evidence>
<sequence>GYFLLFESMLDSVIFARGRYLAEGGSVYPDRCSISLAAVSDAQKHREHIAFWDDVYGFKMACMKKAVIPETVVEVLKPETVISEPSVIQTLDCNVVTLPELEFAANFTLKITANTYCTALVGYFDVFFEQDCTNKVMFSTSPHCTKTHWKQTVFFLEKPIPVQSDMTFLIVMHGSRSHIRLYMQEDRMCGTAQHYTQIHYAQVGSDTGPQGIQSYQKDFSDMQRQQHEGAVGVAPRAPGDAVQLPPDVTERKTFCPAEKKSGETDSTKVYGTFPSGAPAPPPAAPPAPDPHKDASGQFLPQTDKAMSQNNCPSSTKQGAMVVLGTDGTASVQLNREEQDDDEEGDENKARGNWSNKLDFILSMVGYAVGLGNVWRFPYLAFQNGGGAFLIPYLIMLGLAGIPIFLLEVSLGQFASQGPVSVWKAIPALQGCGIAMLIISVLIAIYYNIIMCWTLYYLFASFTSLKGLLPWTYCTNEWNTAECKDKDMLQLDSCILRDRNITSIKNSTFCLSANAAGSLSKLLNLTADNRTYVSPSEEYFKYNVLHISKGIEYPGDIRWPLAACLFLAWLIVYASLAKGIKSSGKVVYFTATFPYVVLVILLIRGVTLPGAGSGILYFITPKWEKLNDAKVWKDAATQIFFSLSAAWGGLITLSSYNKFHNNCYRDTIIVTCTNSATSIFAGFVIFSVIGFMAHELKVPIERVADEGPGIAFVVYPEALTRLPISPFWAIIFFLMLLTLGLDTMFATIETIVTSVADEFPKYLRKHKPVFTLVCCVSFYILGFPMINESGMYMLQLVDTYAASYSLVIIAIFELIGVSYIYGLQRFCEDIEMMIGFQPNRFWRICWAFVTPTILTFILGLSLYQWKVMTYEDYTYPTWSMVLGWLMVICSVIWIPIMFVIKMHLAPGTIIE</sequence>
<keyword evidence="12" id="KW-0769">Symport</keyword>
<keyword evidence="4 11" id="KW-0808">Transferase</keyword>
<dbReference type="InterPro" id="IPR025799">
    <property type="entry name" value="Arg_MeTrfase"/>
</dbReference>
<comment type="caution">
    <text evidence="16">The sequence shown here is derived from an EMBL/GenBank/DDBJ whole genome shotgun (WGS) entry which is preliminary data.</text>
</comment>
<keyword evidence="17" id="KW-1185">Reference proteome</keyword>
<dbReference type="GO" id="GO:0032259">
    <property type="term" value="P:methylation"/>
    <property type="evidence" value="ECO:0007669"/>
    <property type="project" value="UniProtKB-KW"/>
</dbReference>
<dbReference type="PRINTS" id="PR00176">
    <property type="entry name" value="NANEUSMPORT"/>
</dbReference>
<dbReference type="SUPFAM" id="SSF53335">
    <property type="entry name" value="S-adenosyl-L-methionine-dependent methyltransferases"/>
    <property type="match status" value="1"/>
</dbReference>
<keyword evidence="2 12" id="KW-0813">Transport</keyword>
<dbReference type="EMBL" id="QNUK01000623">
    <property type="protein sequence ID" value="KAF5891023.1"/>
    <property type="molecule type" value="Genomic_DNA"/>
</dbReference>
<dbReference type="InterPro" id="IPR000175">
    <property type="entry name" value="Na/ntran_symport"/>
</dbReference>
<feature type="binding site" evidence="9">
    <location>
        <position position="368"/>
    </location>
    <ligand>
        <name>Na(+)</name>
        <dbReference type="ChEBI" id="CHEBI:29101"/>
        <label>1</label>
    </ligand>
</feature>
<feature type="binding site" evidence="9">
    <location>
        <position position="738"/>
    </location>
    <ligand>
        <name>Na(+)</name>
        <dbReference type="ChEBI" id="CHEBI:29101"/>
        <label>1</label>
    </ligand>
</feature>
<keyword evidence="10" id="KW-1015">Disulfide bond</keyword>
<feature type="transmembrane region" description="Helical" evidence="14">
    <location>
        <begin position="585"/>
        <end position="618"/>
    </location>
</feature>
<evidence type="ECO:0000256" key="5">
    <source>
        <dbReference type="ARBA" id="ARBA00022691"/>
    </source>
</evidence>
<keyword evidence="9" id="KW-0915">Sodium</keyword>
<dbReference type="InterPro" id="IPR029063">
    <property type="entry name" value="SAM-dependent_MTases_sf"/>
</dbReference>
<feature type="transmembrane region" description="Helical" evidence="14">
    <location>
        <begin position="431"/>
        <end position="458"/>
    </location>
</feature>
<feature type="transmembrane region" description="Helical" evidence="14">
    <location>
        <begin position="388"/>
        <end position="410"/>
    </location>
</feature>
<dbReference type="Gene3D" id="2.70.160.11">
    <property type="entry name" value="Hnrnp arginine n-methyltransferase1"/>
    <property type="match status" value="1"/>
</dbReference>
<dbReference type="PANTHER" id="PTHR11616:SF241">
    <property type="entry name" value="SODIUM- AND CHLORIDE-DEPENDENT GLYCINE TRANSPORTER 2"/>
    <property type="match status" value="1"/>
</dbReference>
<dbReference type="SUPFAM" id="SSF161070">
    <property type="entry name" value="SNF-like"/>
    <property type="match status" value="1"/>
</dbReference>
<organism evidence="16 17">
    <name type="scientific">Clarias magur</name>
    <name type="common">Asian catfish</name>
    <name type="synonym">Macropteronotus magur</name>
    <dbReference type="NCBI Taxonomy" id="1594786"/>
    <lineage>
        <taxon>Eukaryota</taxon>
        <taxon>Metazoa</taxon>
        <taxon>Chordata</taxon>
        <taxon>Craniata</taxon>
        <taxon>Vertebrata</taxon>
        <taxon>Euteleostomi</taxon>
        <taxon>Actinopterygii</taxon>
        <taxon>Neopterygii</taxon>
        <taxon>Teleostei</taxon>
        <taxon>Ostariophysi</taxon>
        <taxon>Siluriformes</taxon>
        <taxon>Clariidae</taxon>
        <taxon>Clarias</taxon>
    </lineage>
</organism>
<proteinExistence type="inferred from homology"/>
<dbReference type="PANTHER" id="PTHR11616">
    <property type="entry name" value="SODIUM/CHLORIDE DEPENDENT TRANSPORTER"/>
    <property type="match status" value="1"/>
</dbReference>
<feature type="non-terminal residue" evidence="16">
    <location>
        <position position="1"/>
    </location>
</feature>
<feature type="transmembrane region" description="Helical" evidence="14">
    <location>
        <begin position="556"/>
        <end position="573"/>
    </location>
</feature>
<evidence type="ECO:0000313" key="17">
    <source>
        <dbReference type="Proteomes" id="UP000727407"/>
    </source>
</evidence>
<comment type="similarity">
    <text evidence="12">Belongs to the sodium:neurotransmitter symporter (SNF) (TC 2.A.22) family.</text>
</comment>
<feature type="region of interest" description="Disordered" evidence="13">
    <location>
        <begin position="330"/>
        <end position="349"/>
    </location>
</feature>
<keyword evidence="9" id="KW-0479">Metal-binding</keyword>
<dbReference type="GO" id="GO:0016274">
    <property type="term" value="F:protein-arginine N-methyltransferase activity"/>
    <property type="evidence" value="ECO:0007669"/>
    <property type="project" value="InterPro"/>
</dbReference>
<feature type="binding site" evidence="9">
    <location>
        <position position="641"/>
    </location>
    <ligand>
        <name>Na(+)</name>
        <dbReference type="ChEBI" id="CHEBI:29101"/>
        <label>1</label>
    </ligand>
</feature>
<evidence type="ECO:0000256" key="2">
    <source>
        <dbReference type="ARBA" id="ARBA00022448"/>
    </source>
</evidence>
<name>A0A8J4TJX6_CLAMG</name>
<keyword evidence="8 14" id="KW-0472">Membrane</keyword>
<dbReference type="GO" id="GO:0005283">
    <property type="term" value="F:amino acid:sodium symporter activity"/>
    <property type="evidence" value="ECO:0007669"/>
    <property type="project" value="TreeGrafter"/>
</dbReference>
<dbReference type="OrthoDB" id="6581954at2759"/>